<reference evidence="1 2" key="1">
    <citation type="submission" date="2014-05" db="EMBL/GenBank/DDBJ databases">
        <title>De novo Genome Sequence of Spirocheata sp.</title>
        <authorList>
            <person name="Shivani Y."/>
            <person name="Subhash Y."/>
            <person name="Tushar L."/>
            <person name="Sasikala C."/>
            <person name="Ramana C.V."/>
        </authorList>
    </citation>
    <scope>NUCLEOTIDE SEQUENCE [LARGE SCALE GENOMIC DNA]</scope>
    <source>
        <strain evidence="1 2">JC230</strain>
    </source>
</reference>
<comment type="caution">
    <text evidence="1">The sequence shown here is derived from an EMBL/GenBank/DDBJ whole genome shotgun (WGS) entry which is preliminary data.</text>
</comment>
<dbReference type="EMBL" id="JNUP01000071">
    <property type="protein sequence ID" value="KGE70953.1"/>
    <property type="molecule type" value="Genomic_DNA"/>
</dbReference>
<gene>
    <name evidence="1" type="ORF">DC28_13520</name>
</gene>
<protein>
    <submittedName>
        <fullName evidence="1">Uncharacterized protein</fullName>
    </submittedName>
</protein>
<organism evidence="1 2">
    <name type="scientific">Spirochaeta lutea</name>
    <dbReference type="NCBI Taxonomy" id="1480694"/>
    <lineage>
        <taxon>Bacteria</taxon>
        <taxon>Pseudomonadati</taxon>
        <taxon>Spirochaetota</taxon>
        <taxon>Spirochaetia</taxon>
        <taxon>Spirochaetales</taxon>
        <taxon>Spirochaetaceae</taxon>
        <taxon>Spirochaeta</taxon>
    </lineage>
</organism>
<keyword evidence="2" id="KW-1185">Reference proteome</keyword>
<proteinExistence type="predicted"/>
<evidence type="ECO:0000313" key="1">
    <source>
        <dbReference type="EMBL" id="KGE70953.1"/>
    </source>
</evidence>
<name>A0A098QU87_9SPIO</name>
<dbReference type="AlphaFoldDB" id="A0A098QU87"/>
<dbReference type="RefSeq" id="WP_037549581.1">
    <property type="nucleotide sequence ID" value="NZ_JNUP01000071.1"/>
</dbReference>
<evidence type="ECO:0000313" key="2">
    <source>
        <dbReference type="Proteomes" id="UP000029692"/>
    </source>
</evidence>
<sequence length="91" mass="10969">MNNWYSDYLHGNEYRNDLLREAEHRRLVNKIRVRGIRARRRRQRRGMYALRRLLGRYLIRLGSRIKEAGTRIATFEDPPVNAKPRPRPGRA</sequence>
<accession>A0A098QU87</accession>
<dbReference type="Proteomes" id="UP000029692">
    <property type="component" value="Unassembled WGS sequence"/>
</dbReference>